<keyword evidence="7" id="KW-0028">Amino-acid biosynthesis</keyword>
<evidence type="ECO:0000256" key="7">
    <source>
        <dbReference type="HAMAP-Rule" id="MF_00169"/>
    </source>
</evidence>
<dbReference type="GO" id="GO:0008652">
    <property type="term" value="P:amino acid biosynthetic process"/>
    <property type="evidence" value="ECO:0007669"/>
    <property type="project" value="UniProtKB-KW"/>
</dbReference>
<evidence type="ECO:0000256" key="9">
    <source>
        <dbReference type="PIRSR" id="PIRSR001399-2"/>
    </source>
</evidence>
<dbReference type="EC" id="4.2.1.10" evidence="5 7"/>
<evidence type="ECO:0000256" key="10">
    <source>
        <dbReference type="PIRSR" id="PIRSR001399-3"/>
    </source>
</evidence>
<keyword evidence="12" id="KW-1185">Reference proteome</keyword>
<dbReference type="Proteomes" id="UP000559598">
    <property type="component" value="Unassembled WGS sequence"/>
</dbReference>
<dbReference type="PANTHER" id="PTHR21272">
    <property type="entry name" value="CATABOLIC 3-DEHYDROQUINASE"/>
    <property type="match status" value="1"/>
</dbReference>
<dbReference type="RefSeq" id="WP_183183856.1">
    <property type="nucleotide sequence ID" value="NZ_BMNP01000005.1"/>
</dbReference>
<comment type="caution">
    <text evidence="11">The sequence shown here is derived from an EMBL/GenBank/DDBJ whole genome shotgun (WGS) entry which is preliminary data.</text>
</comment>
<evidence type="ECO:0000313" key="12">
    <source>
        <dbReference type="Proteomes" id="UP000559598"/>
    </source>
</evidence>
<keyword evidence="7" id="KW-0057">Aromatic amino acid biosynthesis</keyword>
<dbReference type="UniPathway" id="UPA00053">
    <property type="reaction ID" value="UER00086"/>
</dbReference>
<comment type="pathway">
    <text evidence="2 7">Metabolic intermediate biosynthesis; chorismate biosynthesis; chorismate from D-erythrose 4-phosphate and phosphoenolpyruvate: step 3/7.</text>
</comment>
<sequence>MARLLLLNGPNLNRLGKREPHIYGSDTLNDLEQQLIAFAAEHGATLTCFQSNHEGEIIDEIHAAEGTYDGIILNAGAFTHYSYAIRDAIASVNVPVVEVHISNIHAREPFRHVSVIAPVTIGQIVGLGFTGYRLAILALLERKGKGEERWKK</sequence>
<evidence type="ECO:0000256" key="6">
    <source>
        <dbReference type="ARBA" id="ARBA00023239"/>
    </source>
</evidence>
<protein>
    <recommendedName>
        <fullName evidence="5 7">3-dehydroquinate dehydratase</fullName>
        <shortName evidence="7">3-dehydroquinase</shortName>
        <ecNumber evidence="5 7">4.2.1.10</ecNumber>
    </recommendedName>
    <alternativeName>
        <fullName evidence="7">Type II DHQase</fullName>
    </alternativeName>
</protein>
<dbReference type="NCBIfam" id="NF003807">
    <property type="entry name" value="PRK05395.1-4"/>
    <property type="match status" value="1"/>
</dbReference>
<evidence type="ECO:0000256" key="5">
    <source>
        <dbReference type="ARBA" id="ARBA00012060"/>
    </source>
</evidence>
<evidence type="ECO:0000256" key="3">
    <source>
        <dbReference type="ARBA" id="ARBA00011037"/>
    </source>
</evidence>
<feature type="binding site" evidence="7 9">
    <location>
        <position position="111"/>
    </location>
    <ligand>
        <name>substrate</name>
    </ligand>
</feature>
<feature type="active site" description="Proton donor" evidence="7 8">
    <location>
        <position position="100"/>
    </location>
</feature>
<dbReference type="GO" id="GO:0019631">
    <property type="term" value="P:quinate catabolic process"/>
    <property type="evidence" value="ECO:0007669"/>
    <property type="project" value="TreeGrafter"/>
</dbReference>
<evidence type="ECO:0000256" key="2">
    <source>
        <dbReference type="ARBA" id="ARBA00004902"/>
    </source>
</evidence>
<dbReference type="InterPro" id="IPR036441">
    <property type="entry name" value="DHquinase_II_sf"/>
</dbReference>
<dbReference type="Pfam" id="PF01220">
    <property type="entry name" value="DHquinase_II"/>
    <property type="match status" value="1"/>
</dbReference>
<comment type="subunit">
    <text evidence="4 7">Homododecamer.</text>
</comment>
<gene>
    <name evidence="7" type="primary">aroQ</name>
    <name evidence="11" type="ORF">GGR02_001259</name>
</gene>
<name>A0A840DT86_9BACL</name>
<feature type="binding site" evidence="7 9">
    <location>
        <position position="80"/>
    </location>
    <ligand>
        <name>substrate</name>
    </ligand>
</feature>
<feature type="site" description="Transition state stabilizer" evidence="7 10">
    <location>
        <position position="18"/>
    </location>
</feature>
<feature type="binding site" evidence="7 9">
    <location>
        <position position="74"/>
    </location>
    <ligand>
        <name>substrate</name>
    </ligand>
</feature>
<feature type="binding site" evidence="7 9">
    <location>
        <begin position="101"/>
        <end position="102"/>
    </location>
    <ligand>
        <name>substrate</name>
    </ligand>
</feature>
<dbReference type="GO" id="GO:0009423">
    <property type="term" value="P:chorismate biosynthetic process"/>
    <property type="evidence" value="ECO:0007669"/>
    <property type="project" value="UniProtKB-UniRule"/>
</dbReference>
<evidence type="ECO:0000256" key="8">
    <source>
        <dbReference type="PIRSR" id="PIRSR001399-1"/>
    </source>
</evidence>
<dbReference type="EMBL" id="JACIDE010000007">
    <property type="protein sequence ID" value="MBB4073497.1"/>
    <property type="molecule type" value="Genomic_DNA"/>
</dbReference>
<comment type="catalytic activity">
    <reaction evidence="1 7">
        <text>3-dehydroquinate = 3-dehydroshikimate + H2O</text>
        <dbReference type="Rhea" id="RHEA:21096"/>
        <dbReference type="ChEBI" id="CHEBI:15377"/>
        <dbReference type="ChEBI" id="CHEBI:16630"/>
        <dbReference type="ChEBI" id="CHEBI:32364"/>
        <dbReference type="EC" id="4.2.1.10"/>
    </reaction>
</comment>
<dbReference type="CDD" id="cd00466">
    <property type="entry name" value="DHQase_II"/>
    <property type="match status" value="1"/>
</dbReference>
<dbReference type="GO" id="GO:0009073">
    <property type="term" value="P:aromatic amino acid family biosynthetic process"/>
    <property type="evidence" value="ECO:0007669"/>
    <property type="project" value="UniProtKB-KW"/>
</dbReference>
<dbReference type="NCBIfam" id="NF003806">
    <property type="entry name" value="PRK05395.1-3"/>
    <property type="match status" value="1"/>
</dbReference>
<dbReference type="SUPFAM" id="SSF52304">
    <property type="entry name" value="Type II 3-dehydroquinate dehydratase"/>
    <property type="match status" value="1"/>
</dbReference>
<dbReference type="PROSITE" id="PS01029">
    <property type="entry name" value="DEHYDROQUINASE_II"/>
    <property type="match status" value="1"/>
</dbReference>
<keyword evidence="6 7" id="KW-0456">Lyase</keyword>
<comment type="function">
    <text evidence="7">Catalyzes a trans-dehydration via an enolate intermediate.</text>
</comment>
<dbReference type="Gene3D" id="3.40.50.9100">
    <property type="entry name" value="Dehydroquinase, class II"/>
    <property type="match status" value="1"/>
</dbReference>
<proteinExistence type="inferred from homology"/>
<dbReference type="PIRSF" id="PIRSF001399">
    <property type="entry name" value="DHquinase_II"/>
    <property type="match status" value="1"/>
</dbReference>
<evidence type="ECO:0000256" key="1">
    <source>
        <dbReference type="ARBA" id="ARBA00001864"/>
    </source>
</evidence>
<dbReference type="GO" id="GO:0003855">
    <property type="term" value="F:3-dehydroquinate dehydratase activity"/>
    <property type="evidence" value="ECO:0007669"/>
    <property type="project" value="UniProtKB-UniRule"/>
</dbReference>
<feature type="active site" description="Proton acceptor" evidence="7 8">
    <location>
        <position position="23"/>
    </location>
</feature>
<organism evidence="11 12">
    <name type="scientific">Anoxybacteroides voinovskiense</name>
    <dbReference type="NCBI Taxonomy" id="230470"/>
    <lineage>
        <taxon>Bacteria</taxon>
        <taxon>Bacillati</taxon>
        <taxon>Bacillota</taxon>
        <taxon>Bacilli</taxon>
        <taxon>Bacillales</taxon>
        <taxon>Anoxybacillaceae</taxon>
        <taxon>Anoxybacteroides</taxon>
    </lineage>
</organism>
<dbReference type="InterPro" id="IPR001874">
    <property type="entry name" value="DHquinase_II"/>
</dbReference>
<dbReference type="InterPro" id="IPR018509">
    <property type="entry name" value="DHquinase_II_CS"/>
</dbReference>
<accession>A0A840DT86</accession>
<reference evidence="11 12" key="1">
    <citation type="submission" date="2020-08" db="EMBL/GenBank/DDBJ databases">
        <title>Genomic Encyclopedia of Type Strains, Phase IV (KMG-IV): sequencing the most valuable type-strain genomes for metagenomic binning, comparative biology and taxonomic classification.</title>
        <authorList>
            <person name="Goeker M."/>
        </authorList>
    </citation>
    <scope>NUCLEOTIDE SEQUENCE [LARGE SCALE GENOMIC DNA]</scope>
    <source>
        <strain evidence="11 12">DSM 17075</strain>
    </source>
</reference>
<dbReference type="AlphaFoldDB" id="A0A840DT86"/>
<dbReference type="HAMAP" id="MF_00169">
    <property type="entry name" value="AroQ"/>
    <property type="match status" value="1"/>
</dbReference>
<dbReference type="NCBIfam" id="TIGR01088">
    <property type="entry name" value="aroQ"/>
    <property type="match status" value="1"/>
</dbReference>
<dbReference type="PANTHER" id="PTHR21272:SF3">
    <property type="entry name" value="CATABOLIC 3-DEHYDROQUINASE"/>
    <property type="match status" value="1"/>
</dbReference>
<dbReference type="NCBIfam" id="NF003805">
    <property type="entry name" value="PRK05395.1-2"/>
    <property type="match status" value="1"/>
</dbReference>
<feature type="binding site" evidence="7 9">
    <location>
        <position position="87"/>
    </location>
    <ligand>
        <name>substrate</name>
    </ligand>
</feature>
<comment type="similarity">
    <text evidence="3 7">Belongs to the type-II 3-dehydroquinase family.</text>
</comment>
<evidence type="ECO:0000256" key="4">
    <source>
        <dbReference type="ARBA" id="ARBA00011193"/>
    </source>
</evidence>
<evidence type="ECO:0000313" key="11">
    <source>
        <dbReference type="EMBL" id="MBB4073497.1"/>
    </source>
</evidence>